<gene>
    <name evidence="8" type="ORF">SAMN05216377_10817</name>
</gene>
<feature type="transmembrane region" description="Helical" evidence="6">
    <location>
        <begin position="176"/>
        <end position="196"/>
    </location>
</feature>
<evidence type="ECO:0000313" key="9">
    <source>
        <dbReference type="Proteomes" id="UP000198967"/>
    </source>
</evidence>
<proteinExistence type="predicted"/>
<feature type="domain" description="Histidine kinase" evidence="7">
    <location>
        <begin position="315"/>
        <end position="405"/>
    </location>
</feature>
<evidence type="ECO:0000256" key="4">
    <source>
        <dbReference type="ARBA" id="ARBA00022777"/>
    </source>
</evidence>
<dbReference type="SUPFAM" id="SSF55874">
    <property type="entry name" value="ATPase domain of HSP90 chaperone/DNA topoisomerase II/histidine kinase"/>
    <property type="match status" value="1"/>
</dbReference>
<dbReference type="EC" id="2.7.13.3" evidence="2"/>
<keyword evidence="4 8" id="KW-0418">Kinase</keyword>
<evidence type="ECO:0000256" key="1">
    <source>
        <dbReference type="ARBA" id="ARBA00000085"/>
    </source>
</evidence>
<dbReference type="AlphaFoldDB" id="A0A1G7QC05"/>
<dbReference type="InterPro" id="IPR005467">
    <property type="entry name" value="His_kinase_dom"/>
</dbReference>
<evidence type="ECO:0000256" key="6">
    <source>
        <dbReference type="SAM" id="Phobius"/>
    </source>
</evidence>
<dbReference type="CDD" id="cd16917">
    <property type="entry name" value="HATPase_UhpB-NarQ-NarX-like"/>
    <property type="match status" value="1"/>
</dbReference>
<dbReference type="Pfam" id="PF02518">
    <property type="entry name" value="HATPase_c"/>
    <property type="match status" value="1"/>
</dbReference>
<dbReference type="RefSeq" id="WP_245707499.1">
    <property type="nucleotide sequence ID" value="NZ_FNBE01000008.1"/>
</dbReference>
<dbReference type="Gene3D" id="3.30.565.10">
    <property type="entry name" value="Histidine kinase-like ATPase, C-terminal domain"/>
    <property type="match status" value="1"/>
</dbReference>
<keyword evidence="6" id="KW-0812">Transmembrane</keyword>
<dbReference type="Proteomes" id="UP000198967">
    <property type="component" value="Unassembled WGS sequence"/>
</dbReference>
<dbReference type="EMBL" id="FNBE01000008">
    <property type="protein sequence ID" value="SDF95449.1"/>
    <property type="molecule type" value="Genomic_DNA"/>
</dbReference>
<dbReference type="InterPro" id="IPR050482">
    <property type="entry name" value="Sensor_HK_TwoCompSys"/>
</dbReference>
<sequence>MLRHAALVVAAGLVVSALVTLGVWLVARDEAGRTAERVSRQVAQAVAVPLEDRDLREPGLRAGVLADLEPFLRSGMVFRIKIWLVEGANVRIVFSDEARVETESRPFDPELARRLDAGEAVVLEVPDDAEHRFEIDRAGALREVFLGFTDAAGNPARFEVYVPVDVSGTIRYAMQVLLPLALVGVFGLGVVLLVLARGVDRVRRERQDALHYGLAAAELARRDLARRLHDDVVPDLASAGLMLDLAETDPALVARARGVVADNVRRLRSVLTDLVPPAVTGADAPAAFARLGAGLGAEVQVAPDLRMGTDAAVLLHRIAGELLRNAVAHSGAERITLRVGRGEPGWAVVEVEDDGRGFDPAAGPAEGHLGLLLVRRAVEDAGGRMTITSAPGEGARVAVTVPEAHAPAPV</sequence>
<keyword evidence="6" id="KW-1133">Transmembrane helix</keyword>
<comment type="catalytic activity">
    <reaction evidence="1">
        <text>ATP + protein L-histidine = ADP + protein N-phospho-L-histidine.</text>
        <dbReference type="EC" id="2.7.13.3"/>
    </reaction>
</comment>
<evidence type="ECO:0000259" key="7">
    <source>
        <dbReference type="PROSITE" id="PS50109"/>
    </source>
</evidence>
<organism evidence="8 9">
    <name type="scientific">Pseudonocardia oroxyli</name>
    <dbReference type="NCBI Taxonomy" id="366584"/>
    <lineage>
        <taxon>Bacteria</taxon>
        <taxon>Bacillati</taxon>
        <taxon>Actinomycetota</taxon>
        <taxon>Actinomycetes</taxon>
        <taxon>Pseudonocardiales</taxon>
        <taxon>Pseudonocardiaceae</taxon>
        <taxon>Pseudonocardia</taxon>
    </lineage>
</organism>
<keyword evidence="5" id="KW-0902">Two-component regulatory system</keyword>
<name>A0A1G7QC05_PSEOR</name>
<dbReference type="GO" id="GO:0004673">
    <property type="term" value="F:protein histidine kinase activity"/>
    <property type="evidence" value="ECO:0007669"/>
    <property type="project" value="UniProtKB-EC"/>
</dbReference>
<dbReference type="GO" id="GO:0000160">
    <property type="term" value="P:phosphorelay signal transduction system"/>
    <property type="evidence" value="ECO:0007669"/>
    <property type="project" value="UniProtKB-KW"/>
</dbReference>
<dbReference type="SMART" id="SM00387">
    <property type="entry name" value="HATPase_c"/>
    <property type="match status" value="1"/>
</dbReference>
<protein>
    <recommendedName>
        <fullName evidence="2">histidine kinase</fullName>
        <ecNumber evidence="2">2.7.13.3</ecNumber>
    </recommendedName>
</protein>
<dbReference type="InterPro" id="IPR004358">
    <property type="entry name" value="Sig_transdc_His_kin-like_C"/>
</dbReference>
<keyword evidence="9" id="KW-1185">Reference proteome</keyword>
<dbReference type="PROSITE" id="PS50109">
    <property type="entry name" value="HIS_KIN"/>
    <property type="match status" value="1"/>
</dbReference>
<dbReference type="PANTHER" id="PTHR24421:SF10">
    <property type="entry name" value="NITRATE_NITRITE SENSOR PROTEIN NARQ"/>
    <property type="match status" value="1"/>
</dbReference>
<dbReference type="InterPro" id="IPR003594">
    <property type="entry name" value="HATPase_dom"/>
</dbReference>
<evidence type="ECO:0000256" key="5">
    <source>
        <dbReference type="ARBA" id="ARBA00023012"/>
    </source>
</evidence>
<accession>A0A1G7QC05</accession>
<dbReference type="PANTHER" id="PTHR24421">
    <property type="entry name" value="NITRATE/NITRITE SENSOR PROTEIN NARX-RELATED"/>
    <property type="match status" value="1"/>
</dbReference>
<dbReference type="PRINTS" id="PR00344">
    <property type="entry name" value="BCTRLSENSOR"/>
</dbReference>
<dbReference type="InterPro" id="IPR036890">
    <property type="entry name" value="HATPase_C_sf"/>
</dbReference>
<keyword evidence="3" id="KW-0808">Transferase</keyword>
<keyword evidence="6" id="KW-0472">Membrane</keyword>
<evidence type="ECO:0000313" key="8">
    <source>
        <dbReference type="EMBL" id="SDF95449.1"/>
    </source>
</evidence>
<reference evidence="8 9" key="1">
    <citation type="submission" date="2016-10" db="EMBL/GenBank/DDBJ databases">
        <authorList>
            <person name="de Groot N.N."/>
        </authorList>
    </citation>
    <scope>NUCLEOTIDE SEQUENCE [LARGE SCALE GENOMIC DNA]</scope>
    <source>
        <strain evidence="8 9">CGMCC 4.3143</strain>
    </source>
</reference>
<evidence type="ECO:0000256" key="2">
    <source>
        <dbReference type="ARBA" id="ARBA00012438"/>
    </source>
</evidence>
<evidence type="ECO:0000256" key="3">
    <source>
        <dbReference type="ARBA" id="ARBA00022679"/>
    </source>
</evidence>
<dbReference type="STRING" id="366584.SAMN05216377_10817"/>